<protein>
    <submittedName>
        <fullName evidence="2">Uncharacterized protein</fullName>
    </submittedName>
</protein>
<sequence length="76" mass="8204">MATMHEMIARNKRNTWLLIIIFALLITAIGYVFGCFWGSPIIGLILAGVAAVAMTLIAFFGGSSALLFASKAKEIR</sequence>
<dbReference type="EMBL" id="BARS01056115">
    <property type="protein sequence ID" value="GAG51662.1"/>
    <property type="molecule type" value="Genomic_DNA"/>
</dbReference>
<dbReference type="AlphaFoldDB" id="X0YYW0"/>
<accession>X0YYW0</accession>
<keyword evidence="1" id="KW-1133">Transmembrane helix</keyword>
<proteinExistence type="predicted"/>
<keyword evidence="1" id="KW-0812">Transmembrane</keyword>
<organism evidence="2">
    <name type="scientific">marine sediment metagenome</name>
    <dbReference type="NCBI Taxonomy" id="412755"/>
    <lineage>
        <taxon>unclassified sequences</taxon>
        <taxon>metagenomes</taxon>
        <taxon>ecological metagenomes</taxon>
    </lineage>
</organism>
<evidence type="ECO:0000313" key="2">
    <source>
        <dbReference type="EMBL" id="GAG51662.1"/>
    </source>
</evidence>
<name>X0YYW0_9ZZZZ</name>
<feature type="non-terminal residue" evidence="2">
    <location>
        <position position="76"/>
    </location>
</feature>
<feature type="transmembrane region" description="Helical" evidence="1">
    <location>
        <begin position="16"/>
        <end position="39"/>
    </location>
</feature>
<keyword evidence="1" id="KW-0472">Membrane</keyword>
<reference evidence="2" key="1">
    <citation type="journal article" date="2014" name="Front. Microbiol.">
        <title>High frequency of phylogenetically diverse reductive dehalogenase-homologous genes in deep subseafloor sedimentary metagenomes.</title>
        <authorList>
            <person name="Kawai M."/>
            <person name="Futagami T."/>
            <person name="Toyoda A."/>
            <person name="Takaki Y."/>
            <person name="Nishi S."/>
            <person name="Hori S."/>
            <person name="Arai W."/>
            <person name="Tsubouchi T."/>
            <person name="Morono Y."/>
            <person name="Uchiyama I."/>
            <person name="Ito T."/>
            <person name="Fujiyama A."/>
            <person name="Inagaki F."/>
            <person name="Takami H."/>
        </authorList>
    </citation>
    <scope>NUCLEOTIDE SEQUENCE</scope>
    <source>
        <strain evidence="2">Expedition CK06-06</strain>
    </source>
</reference>
<feature type="transmembrane region" description="Helical" evidence="1">
    <location>
        <begin position="45"/>
        <end position="69"/>
    </location>
</feature>
<gene>
    <name evidence="2" type="ORF">S01H1_82728</name>
</gene>
<comment type="caution">
    <text evidence="2">The sequence shown here is derived from an EMBL/GenBank/DDBJ whole genome shotgun (WGS) entry which is preliminary data.</text>
</comment>
<evidence type="ECO:0000256" key="1">
    <source>
        <dbReference type="SAM" id="Phobius"/>
    </source>
</evidence>